<reference evidence="1 2" key="1">
    <citation type="journal article" date="2023" name="Microorganisms">
        <title>Thiorhodovibrio frisius and Trv. litoralis spp. nov., Two Novel Members from a Clade of Fastidious Purple Sulfur Bacteria That Exhibit Unique Red-Shifted Light-Harvesting Capabilities.</title>
        <authorList>
            <person name="Methner A."/>
            <person name="Kuzyk S.B."/>
            <person name="Petersen J."/>
            <person name="Bauer S."/>
            <person name="Brinkmann H."/>
            <person name="Sichau K."/>
            <person name="Wanner G."/>
            <person name="Wolf J."/>
            <person name="Neumann-Schaal M."/>
            <person name="Henke P."/>
            <person name="Tank M."/>
            <person name="Sproer C."/>
            <person name="Bunk B."/>
            <person name="Overmann J."/>
        </authorList>
    </citation>
    <scope>NUCLEOTIDE SEQUENCE [LARGE SCALE GENOMIC DNA]</scope>
    <source>
        <strain evidence="1 2">DSM 6702</strain>
    </source>
</reference>
<evidence type="ECO:0000313" key="1">
    <source>
        <dbReference type="EMBL" id="WPL19291.1"/>
    </source>
</evidence>
<dbReference type="Gene3D" id="3.30.530.20">
    <property type="match status" value="1"/>
</dbReference>
<dbReference type="SUPFAM" id="SSF55961">
    <property type="entry name" value="Bet v1-like"/>
    <property type="match status" value="1"/>
</dbReference>
<dbReference type="Proteomes" id="UP001432180">
    <property type="component" value="Chromosome"/>
</dbReference>
<evidence type="ECO:0000313" key="2">
    <source>
        <dbReference type="Proteomes" id="UP001432180"/>
    </source>
</evidence>
<dbReference type="EMBL" id="CP121472">
    <property type="protein sequence ID" value="WPL19291.1"/>
    <property type="molecule type" value="Genomic_DNA"/>
</dbReference>
<name>A0ABZ0SHT3_9GAMM</name>
<protein>
    <submittedName>
        <fullName evidence="1">Polyketide cyclase / dehydrase and lipid transport</fullName>
    </submittedName>
</protein>
<accession>A0ABZ0SHT3</accession>
<proteinExistence type="predicted"/>
<sequence length="180" mass="20345">MQLSASNPLQRLIAVTIIGLGPNREDSIMVKARASILIDRPPEQVFGFIADDFVDNYARWSPEVKQLEALTPGPLGLGSRMRQVRVDQGRRSESSFKVTAFESPQCLEFAESTDLFRTGYWLAPAGGQTRLEFGFELRRLELYMRPFEKLIRVAIQDGAQRVVRNIKTLAERELATEATE</sequence>
<keyword evidence="2" id="KW-1185">Reference proteome</keyword>
<dbReference type="InterPro" id="IPR019587">
    <property type="entry name" value="Polyketide_cyclase/dehydratase"/>
</dbReference>
<dbReference type="Pfam" id="PF10604">
    <property type="entry name" value="Polyketide_cyc2"/>
    <property type="match status" value="1"/>
</dbReference>
<dbReference type="InterPro" id="IPR023393">
    <property type="entry name" value="START-like_dom_sf"/>
</dbReference>
<gene>
    <name evidence="1" type="ORF">Thiowin_04408</name>
</gene>
<organism evidence="1 2">
    <name type="scientific">Thiorhodovibrio winogradskyi</name>
    <dbReference type="NCBI Taxonomy" id="77007"/>
    <lineage>
        <taxon>Bacteria</taxon>
        <taxon>Pseudomonadati</taxon>
        <taxon>Pseudomonadota</taxon>
        <taxon>Gammaproteobacteria</taxon>
        <taxon>Chromatiales</taxon>
        <taxon>Chromatiaceae</taxon>
        <taxon>Thiorhodovibrio</taxon>
    </lineage>
</organism>